<gene>
    <name evidence="12" type="ORF">ATC70_006377</name>
</gene>
<dbReference type="HAMAP" id="MF_00260">
    <property type="entry name" value="Porphobil_deam"/>
    <property type="match status" value="1"/>
</dbReference>
<keyword evidence="6" id="KW-0350">Heme biosynthesis</keyword>
<keyword evidence="5" id="KW-0808">Transferase</keyword>
<evidence type="ECO:0000256" key="3">
    <source>
        <dbReference type="ARBA" id="ARBA00005638"/>
    </source>
</evidence>
<comment type="similarity">
    <text evidence="3">Belongs to the HMBS family.</text>
</comment>
<name>A0AAN7D7B5_9FUNG</name>
<feature type="domain" description="Porphobilinogen deaminase N-terminal" evidence="10">
    <location>
        <begin position="12"/>
        <end position="223"/>
    </location>
</feature>
<evidence type="ECO:0000313" key="13">
    <source>
        <dbReference type="Proteomes" id="UP001304243"/>
    </source>
</evidence>
<evidence type="ECO:0000256" key="1">
    <source>
        <dbReference type="ARBA" id="ARBA00001916"/>
    </source>
</evidence>
<evidence type="ECO:0000256" key="5">
    <source>
        <dbReference type="ARBA" id="ARBA00022679"/>
    </source>
</evidence>
<evidence type="ECO:0000259" key="10">
    <source>
        <dbReference type="Pfam" id="PF01379"/>
    </source>
</evidence>
<dbReference type="FunFam" id="3.40.190.10:FF:000260">
    <property type="entry name" value="Porphobilinogen deaminase"/>
    <property type="match status" value="1"/>
</dbReference>
<dbReference type="CDD" id="cd13645">
    <property type="entry name" value="PBP2_HuPBGD_like"/>
    <property type="match status" value="1"/>
</dbReference>
<dbReference type="PROSITE" id="PS00533">
    <property type="entry name" value="PORPHOBILINOGEN_DEAM"/>
    <property type="match status" value="1"/>
</dbReference>
<dbReference type="InterPro" id="IPR022419">
    <property type="entry name" value="Porphobilin_deaminase_cofac_BS"/>
</dbReference>
<dbReference type="InterPro" id="IPR022418">
    <property type="entry name" value="Porphobilinogen_deaminase_C"/>
</dbReference>
<protein>
    <recommendedName>
        <fullName evidence="4">hydroxymethylbilane synthase</fullName>
        <ecNumber evidence="4">2.5.1.61</ecNumber>
    </recommendedName>
    <alternativeName>
        <fullName evidence="9">Hydroxymethylbilane synthase</fullName>
    </alternativeName>
    <alternativeName>
        <fullName evidence="8">Pre-uroporphyrinogen synthase</fullName>
    </alternativeName>
</protein>
<evidence type="ECO:0000256" key="6">
    <source>
        <dbReference type="ARBA" id="ARBA00023133"/>
    </source>
</evidence>
<dbReference type="GO" id="GO:0005737">
    <property type="term" value="C:cytoplasm"/>
    <property type="evidence" value="ECO:0007669"/>
    <property type="project" value="TreeGrafter"/>
</dbReference>
<dbReference type="Pfam" id="PF01379">
    <property type="entry name" value="Porphobil_deam"/>
    <property type="match status" value="1"/>
</dbReference>
<dbReference type="PIRSF" id="PIRSF001438">
    <property type="entry name" value="4pyrrol_synth_OHMeBilane_synth"/>
    <property type="match status" value="1"/>
</dbReference>
<dbReference type="SUPFAM" id="SSF54782">
    <property type="entry name" value="Porphobilinogen deaminase (hydroxymethylbilane synthase), C-terminal domain"/>
    <property type="match status" value="1"/>
</dbReference>
<dbReference type="EC" id="2.5.1.61" evidence="4"/>
<keyword evidence="13" id="KW-1185">Reference proteome</keyword>
<dbReference type="GO" id="GO:0006783">
    <property type="term" value="P:heme biosynthetic process"/>
    <property type="evidence" value="ECO:0007669"/>
    <property type="project" value="UniProtKB-KW"/>
</dbReference>
<dbReference type="PANTHER" id="PTHR11557">
    <property type="entry name" value="PORPHOBILINOGEN DEAMINASE"/>
    <property type="match status" value="1"/>
</dbReference>
<dbReference type="GeneID" id="89950063"/>
<sequence>MTTDSTSKTVYRIGTRKSKLALVQTEMVKNYLGKAFPQYEFIVEAMSTTGDRILNLALSKIGEKSLFTKELEMALEDGRVDFVVHCLKDLPTTLPQGMHLGAVMERENPNDALVLSPKYEGCTSLADLPEGSVVGTSSLRRVAQLKNKYPHLVYKDVRGNLNTRLAKLDDPEGEYAAIVLAVAGLVRLNLGHRVSQVLPLSDSLYAVSQGALGIECRENDMDTRCLLDFLNHHPTRTMCSAERSLMRKLEGGCSVPIGVCSSLEDKILSLRGLVASLDGQQMVEFDSKISLQESASVEQDLILANELGITVANGLIERGAGVILAELAH</sequence>
<dbReference type="GO" id="GO:0004418">
    <property type="term" value="F:hydroxymethylbilane synthase activity"/>
    <property type="evidence" value="ECO:0007669"/>
    <property type="project" value="UniProtKB-EC"/>
</dbReference>
<comment type="pathway">
    <text evidence="2">Porphyrin-containing compound metabolism; protoporphyrin-IX biosynthesis; coproporphyrinogen-III from 5-aminolevulinate: step 2/4.</text>
</comment>
<feature type="domain" description="Porphobilinogen deaminase C-terminal" evidence="11">
    <location>
        <begin position="238"/>
        <end position="314"/>
    </location>
</feature>
<evidence type="ECO:0000256" key="2">
    <source>
        <dbReference type="ARBA" id="ARBA00004735"/>
    </source>
</evidence>
<dbReference type="Pfam" id="PF03900">
    <property type="entry name" value="Porphobil_deamC"/>
    <property type="match status" value="1"/>
</dbReference>
<dbReference type="SUPFAM" id="SSF53850">
    <property type="entry name" value="Periplasmic binding protein-like II"/>
    <property type="match status" value="1"/>
</dbReference>
<reference evidence="12 13" key="1">
    <citation type="submission" date="2022-11" db="EMBL/GenBank/DDBJ databases">
        <title>Mucor velutinosus strain NIH1002 WGS.</title>
        <authorList>
            <person name="Subramanian P."/>
            <person name="Mullikin J.C."/>
            <person name="Segre J.A."/>
            <person name="Zelazny A.M."/>
        </authorList>
    </citation>
    <scope>NUCLEOTIDE SEQUENCE [LARGE SCALE GENOMIC DNA]</scope>
    <source>
        <strain evidence="12 13">NIH1002</strain>
    </source>
</reference>
<dbReference type="EMBL" id="JASEJX010000034">
    <property type="protein sequence ID" value="KAK4510205.1"/>
    <property type="molecule type" value="Genomic_DNA"/>
</dbReference>
<proteinExistence type="inferred from homology"/>
<dbReference type="InterPro" id="IPR000860">
    <property type="entry name" value="HemC"/>
</dbReference>
<evidence type="ECO:0000259" key="11">
    <source>
        <dbReference type="Pfam" id="PF03900"/>
    </source>
</evidence>
<dbReference type="FunFam" id="3.40.190.10:FF:000005">
    <property type="entry name" value="Porphobilinogen deaminase"/>
    <property type="match status" value="1"/>
</dbReference>
<comment type="cofactor">
    <cofactor evidence="1">
        <name>dipyrromethane</name>
        <dbReference type="ChEBI" id="CHEBI:60342"/>
    </cofactor>
</comment>
<organism evidence="12 13">
    <name type="scientific">Mucor velutinosus</name>
    <dbReference type="NCBI Taxonomy" id="708070"/>
    <lineage>
        <taxon>Eukaryota</taxon>
        <taxon>Fungi</taxon>
        <taxon>Fungi incertae sedis</taxon>
        <taxon>Mucoromycota</taxon>
        <taxon>Mucoromycotina</taxon>
        <taxon>Mucoromycetes</taxon>
        <taxon>Mucorales</taxon>
        <taxon>Mucorineae</taxon>
        <taxon>Mucoraceae</taxon>
        <taxon>Mucor</taxon>
    </lineage>
</organism>
<keyword evidence="7" id="KW-0627">Porphyrin biosynthesis</keyword>
<dbReference type="Gene3D" id="3.40.190.10">
    <property type="entry name" value="Periplasmic binding protein-like II"/>
    <property type="match status" value="2"/>
</dbReference>
<evidence type="ECO:0000256" key="8">
    <source>
        <dbReference type="ARBA" id="ARBA00030685"/>
    </source>
</evidence>
<dbReference type="Proteomes" id="UP001304243">
    <property type="component" value="Unassembled WGS sequence"/>
</dbReference>
<dbReference type="RefSeq" id="XP_064676871.1">
    <property type="nucleotide sequence ID" value="XM_064825653.1"/>
</dbReference>
<dbReference type="PANTHER" id="PTHR11557:SF0">
    <property type="entry name" value="PORPHOBILINOGEN DEAMINASE"/>
    <property type="match status" value="1"/>
</dbReference>
<evidence type="ECO:0000256" key="9">
    <source>
        <dbReference type="ARBA" id="ARBA00033064"/>
    </source>
</evidence>
<evidence type="ECO:0000256" key="4">
    <source>
        <dbReference type="ARBA" id="ARBA00012655"/>
    </source>
</evidence>
<dbReference type="PRINTS" id="PR00151">
    <property type="entry name" value="PORPHBDMNASE"/>
</dbReference>
<dbReference type="AlphaFoldDB" id="A0AAN7D7B5"/>
<evidence type="ECO:0000256" key="7">
    <source>
        <dbReference type="ARBA" id="ARBA00023244"/>
    </source>
</evidence>
<dbReference type="InterPro" id="IPR036803">
    <property type="entry name" value="Porphobilinogen_deaminase_C_sf"/>
</dbReference>
<dbReference type="NCBIfam" id="TIGR00212">
    <property type="entry name" value="hemC"/>
    <property type="match status" value="1"/>
</dbReference>
<comment type="caution">
    <text evidence="12">The sequence shown here is derived from an EMBL/GenBank/DDBJ whole genome shotgun (WGS) entry which is preliminary data.</text>
</comment>
<dbReference type="InterPro" id="IPR022417">
    <property type="entry name" value="Porphobilin_deaminase_N"/>
</dbReference>
<dbReference type="Gene3D" id="3.30.160.40">
    <property type="entry name" value="Porphobilinogen deaminase, C-terminal domain"/>
    <property type="match status" value="1"/>
</dbReference>
<evidence type="ECO:0000313" key="12">
    <source>
        <dbReference type="EMBL" id="KAK4510205.1"/>
    </source>
</evidence>
<accession>A0AAN7D7B5</accession>